<dbReference type="RefSeq" id="WP_123742296.1">
    <property type="nucleotide sequence ID" value="NZ_RJKM01000001.1"/>
</dbReference>
<comment type="subcellular location">
    <subcellularLocation>
        <location evidence="1">Virion</location>
    </subcellularLocation>
</comment>
<comment type="caution">
    <text evidence="4">The sequence shown here is derived from an EMBL/GenBank/DDBJ whole genome shotgun (WGS) entry which is preliminary data.</text>
</comment>
<accession>A0A3N1H172</accession>
<sequence length="460" mass="50977">MTLEEMRARLAAIETERRGIHEAAGEAAFDEDQTTRWAELDTEETDLRQKVAAAEVEDRAERSRRVAESRKQFGARFNPTADPFASLLEGNASRQQLVDGLLRANDGRDLEADQQRQMERLIKRHAKDTRWARQLLARSTPAYESGWLKLMRGEGMLLNEEERAAMAVGTNTAGGYLVPTHLDPTLILTNEGSDNTLRQIARVVTLTTGNRWNGVTTAGVTASFDAELSEVSDDTPAVDDEGIPVHMARAFVQASYEAFEDISGLESDVRMMFADAKEVLEGDKYNNGTGTGQPTGIFTALDANTNVEIVSTTAAAIGVVDLDAVYRGVAQRWRRRATWHMNSRYHLAIKALGTQVSNAYSGDLREAPTPVIYGRPVNEDDDAPDTQTTTARDNELIFGDFKNFLIVDKPGSWAVEFIPNMFHVDNNLPNGKRGWLAHWRTGSDSVLDNAFRLLQDKTSA</sequence>
<dbReference type="NCBIfam" id="TIGR01554">
    <property type="entry name" value="major_cap_HK97"/>
    <property type="match status" value="1"/>
</dbReference>
<name>A0A3N1H172_9PSEU</name>
<proteinExistence type="predicted"/>
<feature type="domain" description="Phage capsid-like C-terminal" evidence="3">
    <location>
        <begin position="174"/>
        <end position="455"/>
    </location>
</feature>
<dbReference type="Proteomes" id="UP000268727">
    <property type="component" value="Unassembled WGS sequence"/>
</dbReference>
<evidence type="ECO:0000313" key="4">
    <source>
        <dbReference type="EMBL" id="ROP36281.1"/>
    </source>
</evidence>
<feature type="region of interest" description="Disordered" evidence="2">
    <location>
        <begin position="371"/>
        <end position="390"/>
    </location>
</feature>
<dbReference type="SUPFAM" id="SSF56563">
    <property type="entry name" value="Major capsid protein gp5"/>
    <property type="match status" value="1"/>
</dbReference>
<keyword evidence="5" id="KW-1185">Reference proteome</keyword>
<organism evidence="4 5">
    <name type="scientific">Saccharothrix texasensis</name>
    <dbReference type="NCBI Taxonomy" id="103734"/>
    <lineage>
        <taxon>Bacteria</taxon>
        <taxon>Bacillati</taxon>
        <taxon>Actinomycetota</taxon>
        <taxon>Actinomycetes</taxon>
        <taxon>Pseudonocardiales</taxon>
        <taxon>Pseudonocardiaceae</taxon>
        <taxon>Saccharothrix</taxon>
    </lineage>
</organism>
<evidence type="ECO:0000256" key="1">
    <source>
        <dbReference type="ARBA" id="ARBA00004328"/>
    </source>
</evidence>
<dbReference type="AlphaFoldDB" id="A0A3N1H172"/>
<dbReference type="Pfam" id="PF05065">
    <property type="entry name" value="Phage_capsid"/>
    <property type="match status" value="1"/>
</dbReference>
<reference evidence="4 5" key="1">
    <citation type="submission" date="2018-11" db="EMBL/GenBank/DDBJ databases">
        <title>Sequencing the genomes of 1000 actinobacteria strains.</title>
        <authorList>
            <person name="Klenk H.-P."/>
        </authorList>
    </citation>
    <scope>NUCLEOTIDE SEQUENCE [LARGE SCALE GENOMIC DNA]</scope>
    <source>
        <strain evidence="4 5">DSM 44231</strain>
    </source>
</reference>
<evidence type="ECO:0000313" key="5">
    <source>
        <dbReference type="Proteomes" id="UP000268727"/>
    </source>
</evidence>
<dbReference type="InterPro" id="IPR054612">
    <property type="entry name" value="Phage_capsid-like_C"/>
</dbReference>
<protein>
    <submittedName>
        <fullName evidence="4">HK97 family phage major capsid protein</fullName>
    </submittedName>
</protein>
<evidence type="ECO:0000256" key="2">
    <source>
        <dbReference type="SAM" id="MobiDB-lite"/>
    </source>
</evidence>
<dbReference type="InterPro" id="IPR024455">
    <property type="entry name" value="Phage_capsid"/>
</dbReference>
<dbReference type="OrthoDB" id="3690431at2"/>
<dbReference type="EMBL" id="RJKM01000001">
    <property type="protein sequence ID" value="ROP36281.1"/>
    <property type="molecule type" value="Genomic_DNA"/>
</dbReference>
<evidence type="ECO:0000259" key="3">
    <source>
        <dbReference type="Pfam" id="PF05065"/>
    </source>
</evidence>
<gene>
    <name evidence="4" type="ORF">EDD40_1546</name>
</gene>